<dbReference type="SMART" id="SM00209">
    <property type="entry name" value="TSP1"/>
    <property type="match status" value="13"/>
</dbReference>
<dbReference type="InterPro" id="IPR001611">
    <property type="entry name" value="Leu-rich_rpt"/>
</dbReference>
<dbReference type="GO" id="GO:0016020">
    <property type="term" value="C:membrane"/>
    <property type="evidence" value="ECO:0007669"/>
    <property type="project" value="UniProtKB-SubCell"/>
</dbReference>
<dbReference type="EMBL" id="LSMT01000336">
    <property type="protein sequence ID" value="PFX19967.1"/>
    <property type="molecule type" value="Genomic_DNA"/>
</dbReference>
<name>A0A2B4RUE4_STYPI</name>
<sequence length="1906" mass="210723">MTAKHLWIFVILIMLATQTEGWRRRRRRRCPRTNCAVTSFNQWSSCSQPCGNGGTQTRTRTVTRRPSCGGSSCPPLRETRACNRGCSNGGFALTGRCLCKSGYGGQCCTRVNGGWSTWSSWSVCDARCGTGKQKRTRSCTKPSPKNGGKTCPGSSQQDRACTLRPCPVNGGWSKWSRWTSCSQSCGSGSRQRFRSCTNPRPKHGGRPCIGPTRVKMTCNKNQCPVHGGWSSWSGWTLCTKSCETGTQERSRSCTNPRPQHGGKSCQGSAKLVRSCNQQPCPVHGDWSRWSGWTSCTKSCGSGSQERTRSLHGGWSRWSGWTSCTKSCGSGSQERTRCCTNPRPQHGGKSCQGSAKLVQSCNQQLCPVDGGWSSYSGWTSCTKSCGTGTQERTRSCTNPRPQHGGKPCQGSAQLVRSCNQQPCPVDGGWSGWGSWSSCSHPCDVGVQGRSRTCTAPLPQYGGKSCPGAGNEQRVCNTHPCPVNGGWSSWSVSVPCSVTCGNGVETISRSCTDPAPKYGGKPCSGKAKKEQPCSRIPCPVNGGWSDWSMLIPCSVSCGNGIEILSRTCTNPEPKHSGKPCTGTTRKEQACARIPCPVDGGWSDWSEWNSCSKSCGTGLQERSRSCTQPAPLHSGKPCEGESLENRGCNTHSCPVDGAWSSWSTWTFCSQSCGNGVKERFRNCTQPAPSHGGKNCQGDAQEKHECNAHSCPVNGGWSVWSSWSDCGKTCGGSVRERTRSCTNPPPFFGGKGCGAHNHETKECALNKCPVHGGWSNWSNWTECNVSCGSGVVTRDRYCNNPEPAVGGKHCNGTNKESKSCRAEGQCIVEVGCHDSFSSDKLASFNDDIDWSSHFSSQLRKIIGKCANLAAEKKYRFFAMEDFGNCHGGHVFVSRSKASRCNYGVGLKGYYFVYKLMEVGPTGATGQLVRKPVKLESNRERGSAPNQCRKMAGNHVKGYRKKKRSAVTSNRVQLMEVGQIGVSGLLVAKNVAQAFKSVLVTAANQSLILMENLARERLKKFESATRTVKKTYSVVCYKAKHGHDKLADFSMDTEELLYDLATLVPSSLANFLKSNELDSDERGYWWGSKSSVLTSHLLKSRTGEFDLESISFLDLSGMGELKLLETLNVSCNRLSSLDGVEELSNLSSLNLSGNMITSINSLSCLTKLENLRVLRLHDSIQGFSNPVCASQENYKKVMCNLLPKLSTLDGERVSGKGADLYEMCDDLDAILRAGLILLPVHIDFAVNDLQTEHGFALKTIPWNTEKLLALSNTSMQDKSVEEAEKGFRGEVIAQILSYLHPIYEDLPRYCTICRRWEHIIQNTGLLWRHIHLHDDRDARQEFEDDYASILCHCFKKYGHFIQCVRAEDQAYFTRTDVRRLLTSLPNLTRLDIPVLSWSRVFAQSLKSAPVLKFLTIDDYRALVKRRSHFGNRRSRIHKRGIRVWDLRVLARQFKSLESLTLNINIFKFCRHGIVPVLDEFKLKELHLECAPYGIDELPSEEIVSLPPIKALMNSRHSPTLVSLDLHYLPISVYDLVSYVENFKSLKQLFVAFADGMNITSSNSLVLKSSSLTTLFLTGLPSRNVEILKCLLPNLEVLLISECHHLTSVEILATNILTLILQGNCQLSSLKAHCKSIHDLLMYECPSIELDSFKDFLSGCPNIRQMEVSVDWSVIELDREHCNSLIQLTIRDVGMSLSKLRVDCPTLEYFKCSGDVFPEKHKNNKSVAGCDIEISANSLKKIQIFDIGSANRITVHCIETHMIQITGLQPWQRPLTVELNASLRVGTVFLTGLTIGLAVINSINVDYVIIENCSLAHKNKQRNMRFKCKTIRGLRLLRCSGMKSFNLQVSCVQNLSIDSCSNLRDLDISASRLNYIRIIDCPHLEPINERLKPELYSGRISSLCATEQAMKK</sequence>
<dbReference type="FunFam" id="2.20.100.10:FF:000007">
    <property type="entry name" value="Thrombospondin 1"/>
    <property type="match status" value="6"/>
</dbReference>
<dbReference type="Proteomes" id="UP000225706">
    <property type="component" value="Unassembled WGS sequence"/>
</dbReference>
<protein>
    <submittedName>
        <fullName evidence="14">Hemicentin-1</fullName>
    </submittedName>
</protein>
<dbReference type="FunFam" id="2.20.100.10:FF:000001">
    <property type="entry name" value="semaphorin-5A isoform X1"/>
    <property type="match status" value="4"/>
</dbReference>
<keyword evidence="15" id="KW-1185">Reference proteome</keyword>
<dbReference type="Gene3D" id="2.20.100.10">
    <property type="entry name" value="Thrombospondin type-1 (TSP1) repeat"/>
    <property type="match status" value="14"/>
</dbReference>
<evidence type="ECO:0000256" key="11">
    <source>
        <dbReference type="SAM" id="SignalP"/>
    </source>
</evidence>
<dbReference type="PRINTS" id="PR01705">
    <property type="entry name" value="TSP1REPEAT"/>
</dbReference>
<dbReference type="InterPro" id="IPR044004">
    <property type="entry name" value="TSP1_spondin_dom"/>
</dbReference>
<reference evidence="15" key="1">
    <citation type="journal article" date="2017" name="bioRxiv">
        <title>Comparative analysis of the genomes of Stylophora pistillata and Acropora digitifera provides evidence for extensive differences between species of corals.</title>
        <authorList>
            <person name="Voolstra C.R."/>
            <person name="Li Y."/>
            <person name="Liew Y.J."/>
            <person name="Baumgarten S."/>
            <person name="Zoccola D."/>
            <person name="Flot J.-F."/>
            <person name="Tambutte S."/>
            <person name="Allemand D."/>
            <person name="Aranda M."/>
        </authorList>
    </citation>
    <scope>NUCLEOTIDE SEQUENCE [LARGE SCALE GENOMIC DNA]</scope>
</reference>
<dbReference type="InterPro" id="IPR001810">
    <property type="entry name" value="F-box_dom"/>
</dbReference>
<evidence type="ECO:0000313" key="14">
    <source>
        <dbReference type="EMBL" id="PFX19967.1"/>
    </source>
</evidence>
<evidence type="ECO:0000256" key="3">
    <source>
        <dbReference type="ARBA" id="ARBA00022525"/>
    </source>
</evidence>
<evidence type="ECO:0000256" key="2">
    <source>
        <dbReference type="ARBA" id="ARBA00004613"/>
    </source>
</evidence>
<dbReference type="SMART" id="SM00365">
    <property type="entry name" value="LRR_SD22"/>
    <property type="match status" value="2"/>
</dbReference>
<feature type="domain" description="F-box" evidence="12">
    <location>
        <begin position="1285"/>
        <end position="1327"/>
    </location>
</feature>
<dbReference type="SUPFAM" id="SSF82895">
    <property type="entry name" value="TSP-1 type 1 repeat"/>
    <property type="match status" value="14"/>
</dbReference>
<dbReference type="PROSITE" id="PS51450">
    <property type="entry name" value="LRR"/>
    <property type="match status" value="2"/>
</dbReference>
<dbReference type="Pfam" id="PF12937">
    <property type="entry name" value="F-box-like"/>
    <property type="match status" value="1"/>
</dbReference>
<dbReference type="PANTHER" id="PTHR22906">
    <property type="entry name" value="PROPERDIN"/>
    <property type="match status" value="1"/>
</dbReference>
<proteinExistence type="predicted"/>
<dbReference type="FunFam" id="2.20.100.10:FF:000002">
    <property type="entry name" value="Unc-5 netrin receptor C"/>
    <property type="match status" value="2"/>
</dbReference>
<dbReference type="InterPro" id="IPR052065">
    <property type="entry name" value="Compl_asym_regulator"/>
</dbReference>
<evidence type="ECO:0000256" key="1">
    <source>
        <dbReference type="ARBA" id="ARBA00004167"/>
    </source>
</evidence>
<dbReference type="PANTHER" id="PTHR22906:SF43">
    <property type="entry name" value="PROPERDIN"/>
    <property type="match status" value="1"/>
</dbReference>
<evidence type="ECO:0000256" key="5">
    <source>
        <dbReference type="ARBA" id="ARBA00022729"/>
    </source>
</evidence>
<dbReference type="InterPro" id="IPR000884">
    <property type="entry name" value="TSP1_rpt"/>
</dbReference>
<evidence type="ECO:0000256" key="7">
    <source>
        <dbReference type="ARBA" id="ARBA00022989"/>
    </source>
</evidence>
<dbReference type="Pfam" id="PF19028">
    <property type="entry name" value="TSP1_spondin"/>
    <property type="match status" value="1"/>
</dbReference>
<gene>
    <name evidence="14" type="primary">HMCN1</name>
    <name evidence="14" type="ORF">AWC38_SpisGene15604</name>
</gene>
<keyword evidence="5 11" id="KW-0732">Signal</keyword>
<evidence type="ECO:0000256" key="4">
    <source>
        <dbReference type="ARBA" id="ARBA00022692"/>
    </source>
</evidence>
<evidence type="ECO:0000259" key="12">
    <source>
        <dbReference type="Pfam" id="PF12937"/>
    </source>
</evidence>
<keyword evidence="6" id="KW-0677">Repeat</keyword>
<organism evidence="14 15">
    <name type="scientific">Stylophora pistillata</name>
    <name type="common">Smooth cauliflower coral</name>
    <dbReference type="NCBI Taxonomy" id="50429"/>
    <lineage>
        <taxon>Eukaryota</taxon>
        <taxon>Metazoa</taxon>
        <taxon>Cnidaria</taxon>
        <taxon>Anthozoa</taxon>
        <taxon>Hexacorallia</taxon>
        <taxon>Scleractinia</taxon>
        <taxon>Astrocoeniina</taxon>
        <taxon>Pocilloporidae</taxon>
        <taxon>Stylophora</taxon>
    </lineage>
</organism>
<dbReference type="PROSITE" id="PS50092">
    <property type="entry name" value="TSP1"/>
    <property type="match status" value="14"/>
</dbReference>
<evidence type="ECO:0000256" key="8">
    <source>
        <dbReference type="ARBA" id="ARBA00023136"/>
    </source>
</evidence>
<keyword evidence="8" id="KW-0472">Membrane</keyword>
<comment type="caution">
    <text evidence="14">The sequence shown here is derived from an EMBL/GenBank/DDBJ whole genome shotgun (WGS) entry which is preliminary data.</text>
</comment>
<dbReference type="InterPro" id="IPR036047">
    <property type="entry name" value="F-box-like_dom_sf"/>
</dbReference>
<dbReference type="InterPro" id="IPR036383">
    <property type="entry name" value="TSP1_rpt_sf"/>
</dbReference>
<accession>A0A2B4RUE4</accession>
<dbReference type="Gene3D" id="3.80.10.10">
    <property type="entry name" value="Ribonuclease Inhibitor"/>
    <property type="match status" value="2"/>
</dbReference>
<evidence type="ECO:0000259" key="13">
    <source>
        <dbReference type="Pfam" id="PF19028"/>
    </source>
</evidence>
<comment type="subcellular location">
    <subcellularLocation>
        <location evidence="1">Membrane</location>
        <topology evidence="1">Single-pass membrane protein</topology>
    </subcellularLocation>
    <subcellularLocation>
        <location evidence="2">Secreted</location>
    </subcellularLocation>
</comment>
<dbReference type="SUPFAM" id="SSF52058">
    <property type="entry name" value="L domain-like"/>
    <property type="match status" value="2"/>
</dbReference>
<evidence type="ECO:0000256" key="9">
    <source>
        <dbReference type="ARBA" id="ARBA00023157"/>
    </source>
</evidence>
<keyword evidence="4" id="KW-0812">Transmembrane</keyword>
<evidence type="ECO:0000313" key="15">
    <source>
        <dbReference type="Proteomes" id="UP000225706"/>
    </source>
</evidence>
<evidence type="ECO:0000256" key="6">
    <source>
        <dbReference type="ARBA" id="ARBA00022737"/>
    </source>
</evidence>
<dbReference type="InterPro" id="IPR032675">
    <property type="entry name" value="LRR_dom_sf"/>
</dbReference>
<dbReference type="OrthoDB" id="10257471at2759"/>
<keyword evidence="7" id="KW-1133">Transmembrane helix</keyword>
<dbReference type="Pfam" id="PF00090">
    <property type="entry name" value="TSP_1"/>
    <property type="match status" value="13"/>
</dbReference>
<feature type="chain" id="PRO_5013129370" evidence="11">
    <location>
        <begin position="22"/>
        <end position="1906"/>
    </location>
</feature>
<feature type="domain" description="Spondin-like TSP1" evidence="13">
    <location>
        <begin position="35"/>
        <end position="84"/>
    </location>
</feature>
<feature type="signal peptide" evidence="11">
    <location>
        <begin position="1"/>
        <end position="21"/>
    </location>
</feature>
<keyword evidence="3" id="KW-0964">Secreted</keyword>
<keyword evidence="9" id="KW-1015">Disulfide bond</keyword>
<evidence type="ECO:0000256" key="10">
    <source>
        <dbReference type="ARBA" id="ARBA00023180"/>
    </source>
</evidence>
<keyword evidence="10" id="KW-0325">Glycoprotein</keyword>
<dbReference type="SUPFAM" id="SSF81383">
    <property type="entry name" value="F-box domain"/>
    <property type="match status" value="1"/>
</dbReference>